<name>A0AAN6ZQ11_9PEZI</name>
<evidence type="ECO:0000256" key="3">
    <source>
        <dbReference type="SAM" id="MobiDB-lite"/>
    </source>
</evidence>
<evidence type="ECO:0000256" key="2">
    <source>
        <dbReference type="ARBA" id="ARBA00022552"/>
    </source>
</evidence>
<comment type="similarity">
    <text evidence="1">Belongs to the TSR2 family.</text>
</comment>
<accession>A0AAN6ZQ11</accession>
<proteinExistence type="inferred from homology"/>
<comment type="caution">
    <text evidence="4">The sequence shown here is derived from an EMBL/GenBank/DDBJ whole genome shotgun (WGS) entry which is preliminary data.</text>
</comment>
<dbReference type="InterPro" id="IPR019398">
    <property type="entry name" value="Pre-rRNA_process_TSR2"/>
</dbReference>
<dbReference type="GeneID" id="87819361"/>
<keyword evidence="5" id="KW-1185">Reference proteome</keyword>
<evidence type="ECO:0000256" key="1">
    <source>
        <dbReference type="ARBA" id="ARBA00006524"/>
    </source>
</evidence>
<feature type="compositionally biased region" description="Low complexity" evidence="3">
    <location>
        <begin position="75"/>
        <end position="108"/>
    </location>
</feature>
<keyword evidence="2" id="KW-0698">rRNA processing</keyword>
<dbReference type="PANTHER" id="PTHR21250">
    <property type="entry name" value="PRE-RRNA-PROCESSING PROTEIN TSR2 HOMOLOG"/>
    <property type="match status" value="1"/>
</dbReference>
<dbReference type="GO" id="GO:0006364">
    <property type="term" value="P:rRNA processing"/>
    <property type="evidence" value="ECO:0007669"/>
    <property type="project" value="UniProtKB-KW"/>
</dbReference>
<dbReference type="EMBL" id="MU853556">
    <property type="protein sequence ID" value="KAK4147515.1"/>
    <property type="molecule type" value="Genomic_DNA"/>
</dbReference>
<dbReference type="Proteomes" id="UP001302676">
    <property type="component" value="Unassembled WGS sequence"/>
</dbReference>
<feature type="region of interest" description="Disordered" evidence="3">
    <location>
        <begin position="177"/>
        <end position="239"/>
    </location>
</feature>
<dbReference type="Pfam" id="PF10273">
    <property type="entry name" value="WGG"/>
    <property type="match status" value="1"/>
</dbReference>
<gene>
    <name evidence="4" type="ORF">C8A04DRAFT_34212</name>
</gene>
<evidence type="ECO:0000313" key="4">
    <source>
        <dbReference type="EMBL" id="KAK4147515.1"/>
    </source>
</evidence>
<organism evidence="4 5">
    <name type="scientific">Dichotomopilus funicola</name>
    <dbReference type="NCBI Taxonomy" id="1934379"/>
    <lineage>
        <taxon>Eukaryota</taxon>
        <taxon>Fungi</taxon>
        <taxon>Dikarya</taxon>
        <taxon>Ascomycota</taxon>
        <taxon>Pezizomycotina</taxon>
        <taxon>Sordariomycetes</taxon>
        <taxon>Sordariomycetidae</taxon>
        <taxon>Sordariales</taxon>
        <taxon>Chaetomiaceae</taxon>
        <taxon>Dichotomopilus</taxon>
    </lineage>
</organism>
<dbReference type="AlphaFoldDB" id="A0AAN6ZQ11"/>
<dbReference type="RefSeq" id="XP_062640886.1">
    <property type="nucleotide sequence ID" value="XM_062782748.1"/>
</dbReference>
<feature type="region of interest" description="Disordered" evidence="3">
    <location>
        <begin position="75"/>
        <end position="115"/>
    </location>
</feature>
<feature type="compositionally biased region" description="Acidic residues" evidence="3">
    <location>
        <begin position="182"/>
        <end position="210"/>
    </location>
</feature>
<reference evidence="4" key="1">
    <citation type="journal article" date="2023" name="Mol. Phylogenet. Evol.">
        <title>Genome-scale phylogeny and comparative genomics of the fungal order Sordariales.</title>
        <authorList>
            <person name="Hensen N."/>
            <person name="Bonometti L."/>
            <person name="Westerberg I."/>
            <person name="Brannstrom I.O."/>
            <person name="Guillou S."/>
            <person name="Cros-Aarteil S."/>
            <person name="Calhoun S."/>
            <person name="Haridas S."/>
            <person name="Kuo A."/>
            <person name="Mondo S."/>
            <person name="Pangilinan J."/>
            <person name="Riley R."/>
            <person name="LaButti K."/>
            <person name="Andreopoulos B."/>
            <person name="Lipzen A."/>
            <person name="Chen C."/>
            <person name="Yan M."/>
            <person name="Daum C."/>
            <person name="Ng V."/>
            <person name="Clum A."/>
            <person name="Steindorff A."/>
            <person name="Ohm R.A."/>
            <person name="Martin F."/>
            <person name="Silar P."/>
            <person name="Natvig D.O."/>
            <person name="Lalanne C."/>
            <person name="Gautier V."/>
            <person name="Ament-Velasquez S.L."/>
            <person name="Kruys A."/>
            <person name="Hutchinson M.I."/>
            <person name="Powell A.J."/>
            <person name="Barry K."/>
            <person name="Miller A.N."/>
            <person name="Grigoriev I.V."/>
            <person name="Debuchy R."/>
            <person name="Gladieux P."/>
            <person name="Hiltunen Thoren M."/>
            <person name="Johannesson H."/>
        </authorList>
    </citation>
    <scope>NUCLEOTIDE SEQUENCE</scope>
    <source>
        <strain evidence="4">CBS 141.50</strain>
    </source>
</reference>
<evidence type="ECO:0000313" key="5">
    <source>
        <dbReference type="Proteomes" id="UP001302676"/>
    </source>
</evidence>
<sequence>MASTSSPSPATCQSNFEQGVALTLHLWEALSLAVQNNWGGPDSADKRDWFAGAIVELFPDISQLSAAQLQTKIAASSQQQPQQQQQQSQPQNSSRSQTQTTQAAASSTEEPDKEDVEAVLLQVMLDEFEVNVDDDSGYEIADQILNLRSECLRGRFDGVDAVRRRWEGKKGNKVVFKKVEEAEGDGETDWDTDDDEEDGESGEENGDVEMGEAPALVRREREEPEVDEDGFTKVTRKKR</sequence>
<protein>
    <submittedName>
        <fullName evidence="4">Pre-rRNA-processing protein TSR2-domain-containing protein</fullName>
    </submittedName>
</protein>
<reference evidence="4" key="2">
    <citation type="submission" date="2023-05" db="EMBL/GenBank/DDBJ databases">
        <authorList>
            <consortium name="Lawrence Berkeley National Laboratory"/>
            <person name="Steindorff A."/>
            <person name="Hensen N."/>
            <person name="Bonometti L."/>
            <person name="Westerberg I."/>
            <person name="Brannstrom I.O."/>
            <person name="Guillou S."/>
            <person name="Cros-Aarteil S."/>
            <person name="Calhoun S."/>
            <person name="Haridas S."/>
            <person name="Kuo A."/>
            <person name="Mondo S."/>
            <person name="Pangilinan J."/>
            <person name="Riley R."/>
            <person name="Labutti K."/>
            <person name="Andreopoulos B."/>
            <person name="Lipzen A."/>
            <person name="Chen C."/>
            <person name="Yanf M."/>
            <person name="Daum C."/>
            <person name="Ng V."/>
            <person name="Clum A."/>
            <person name="Ohm R."/>
            <person name="Martin F."/>
            <person name="Silar P."/>
            <person name="Natvig D."/>
            <person name="Lalanne C."/>
            <person name="Gautier V."/>
            <person name="Ament-Velasquez S.L."/>
            <person name="Kruys A."/>
            <person name="Hutchinson M.I."/>
            <person name="Powell A.J."/>
            <person name="Barry K."/>
            <person name="Miller A.N."/>
            <person name="Grigoriev I.V."/>
            <person name="Debuchy R."/>
            <person name="Gladieux P."/>
            <person name="Thoren M.H."/>
            <person name="Johannesson H."/>
        </authorList>
    </citation>
    <scope>NUCLEOTIDE SEQUENCE</scope>
    <source>
        <strain evidence="4">CBS 141.50</strain>
    </source>
</reference>